<reference evidence="2" key="1">
    <citation type="submission" date="2021-09" db="EMBL/GenBank/DDBJ databases">
        <authorList>
            <person name="Andersen S.H."/>
            <person name="Beall E.A."/>
            <person name="Cappelle B."/>
            <person name="Falteisek K.J."/>
            <person name="Fenske B.A."/>
            <person name="Gansluckner N.W."/>
            <person name="Gilbertson S.M."/>
            <person name="Krings K.J."/>
            <person name="Mobeck M."/>
            <person name="Odeku J.O."/>
            <person name="Poncelet M.E."/>
            <person name="Rohr J.R."/>
            <person name="Rolands L."/>
            <person name="Whipple C.D."/>
            <person name="Whipple E.M."/>
            <person name="Spring A.M."/>
            <person name="Klyczek K."/>
            <person name="Garlena R.A."/>
            <person name="Russell D.A."/>
            <person name="Pope W.H."/>
            <person name="Jacobs-Sera D."/>
            <person name="Hatfull G.F."/>
        </authorList>
    </citation>
    <scope>NUCLEOTIDE SEQUENCE</scope>
</reference>
<proteinExistence type="predicted"/>
<organism evidence="2 3">
    <name type="scientific">Microbacterium phage Pumpernickel</name>
    <dbReference type="NCBI Taxonomy" id="2885983"/>
    <lineage>
        <taxon>Viruses</taxon>
        <taxon>Duplodnaviria</taxon>
        <taxon>Heunggongvirae</taxon>
        <taxon>Uroviricota</taxon>
        <taxon>Caudoviricetes</taxon>
        <taxon>Pumpernickelvirus</taxon>
        <taxon>Pumpernickelvirus pumpernickel</taxon>
    </lineage>
</organism>
<name>A0AAE8Y8S0_9CAUD</name>
<dbReference type="RefSeq" id="YP_010755281.1">
    <property type="nucleotide sequence ID" value="NC_073468.1"/>
</dbReference>
<feature type="transmembrane region" description="Helical" evidence="1">
    <location>
        <begin position="28"/>
        <end position="57"/>
    </location>
</feature>
<evidence type="ECO:0000313" key="2">
    <source>
        <dbReference type="EMBL" id="UDL16041.1"/>
    </source>
</evidence>
<evidence type="ECO:0000313" key="3">
    <source>
        <dbReference type="Proteomes" id="UP000827768"/>
    </source>
</evidence>
<gene>
    <name evidence="2" type="primary">291</name>
    <name evidence="2" type="ORF">SEA_PUMPERNICKEL_291</name>
</gene>
<keyword evidence="1" id="KW-0812">Transmembrane</keyword>
<sequence length="58" mass="6396">MIFLFIVGLIVCGVGFWLLDISHEEDSLLYLFVGFAMCFAGGLLLGSGLTQVILSWLR</sequence>
<dbReference type="EMBL" id="OK040790">
    <property type="protein sequence ID" value="UDL16041.1"/>
    <property type="molecule type" value="Genomic_DNA"/>
</dbReference>
<evidence type="ECO:0000256" key="1">
    <source>
        <dbReference type="SAM" id="Phobius"/>
    </source>
</evidence>
<dbReference type="Proteomes" id="UP000827768">
    <property type="component" value="Segment"/>
</dbReference>
<protein>
    <submittedName>
        <fullName evidence="2">Membrane protein</fullName>
    </submittedName>
</protein>
<dbReference type="KEGG" id="vg:80019932"/>
<keyword evidence="3" id="KW-1185">Reference proteome</keyword>
<accession>A0AAE8Y8S0</accession>
<dbReference type="GeneID" id="80019932"/>
<keyword evidence="1" id="KW-1133">Transmembrane helix</keyword>
<keyword evidence="1" id="KW-0472">Membrane</keyword>